<dbReference type="EMBL" id="BMKS01000006">
    <property type="protein sequence ID" value="GGG36106.1"/>
    <property type="molecule type" value="Genomic_DNA"/>
</dbReference>
<accession>A0A8J2ZBP9</accession>
<protein>
    <submittedName>
        <fullName evidence="1">Uncharacterized protein</fullName>
    </submittedName>
</protein>
<comment type="caution">
    <text evidence="1">The sequence shown here is derived from an EMBL/GenBank/DDBJ whole genome shotgun (WGS) entry which is preliminary data.</text>
</comment>
<evidence type="ECO:0000313" key="2">
    <source>
        <dbReference type="Proteomes" id="UP000597507"/>
    </source>
</evidence>
<dbReference type="InterPro" id="IPR029055">
    <property type="entry name" value="Ntn_hydrolases_N"/>
</dbReference>
<name>A0A8J2ZBP9_9PROT</name>
<proteinExistence type="predicted"/>
<organism evidence="1 2">
    <name type="scientific">Caldovatus sediminis</name>
    <dbReference type="NCBI Taxonomy" id="2041189"/>
    <lineage>
        <taxon>Bacteria</taxon>
        <taxon>Pseudomonadati</taxon>
        <taxon>Pseudomonadota</taxon>
        <taxon>Alphaproteobacteria</taxon>
        <taxon>Acetobacterales</taxon>
        <taxon>Roseomonadaceae</taxon>
        <taxon>Caldovatus</taxon>
    </lineage>
</organism>
<gene>
    <name evidence="1" type="ORF">GCM10010964_25010</name>
</gene>
<dbReference type="AlphaFoldDB" id="A0A8J2ZBP9"/>
<dbReference type="Proteomes" id="UP000597507">
    <property type="component" value="Unassembled WGS sequence"/>
</dbReference>
<reference evidence="1 2" key="1">
    <citation type="journal article" date="2014" name="Int. J. Syst. Evol. Microbiol.">
        <title>Complete genome sequence of Corynebacterium casei LMG S-19264T (=DSM 44701T), isolated from a smear-ripened cheese.</title>
        <authorList>
            <consortium name="US DOE Joint Genome Institute (JGI-PGF)"/>
            <person name="Walter F."/>
            <person name="Albersmeier A."/>
            <person name="Kalinowski J."/>
            <person name="Ruckert C."/>
        </authorList>
    </citation>
    <scope>NUCLEOTIDE SEQUENCE [LARGE SCALE GENOMIC DNA]</scope>
    <source>
        <strain evidence="1 2">CGMCC 1.16330</strain>
    </source>
</reference>
<sequence>MSIIAALWFGNGRGTWIGSDTTVCSDSIRQAFGPKWAVRPPWAVGVAGHLRAANVLFRGADGLLRDLAGPDEFALRVRAQLQADGFHGAAEERGPLDFAQTVMLAHPDGVWSIGADFSVLPVPAGMLWAEGSGREVALGAGYALLRTGLGTDGGEVLRRALETAIALDITCGGEAWTCELSAPARPPPA</sequence>
<dbReference type="RefSeq" id="WP_188900655.1">
    <property type="nucleotide sequence ID" value="NZ_BMKS01000006.1"/>
</dbReference>
<keyword evidence="2" id="KW-1185">Reference proteome</keyword>
<evidence type="ECO:0000313" key="1">
    <source>
        <dbReference type="EMBL" id="GGG36106.1"/>
    </source>
</evidence>
<dbReference type="SUPFAM" id="SSF56235">
    <property type="entry name" value="N-terminal nucleophile aminohydrolases (Ntn hydrolases)"/>
    <property type="match status" value="1"/>
</dbReference>
<dbReference type="Gene3D" id="3.60.20.10">
    <property type="entry name" value="Glutamine Phosphoribosylpyrophosphate, subunit 1, domain 1"/>
    <property type="match status" value="1"/>
</dbReference>